<evidence type="ECO:0000256" key="5">
    <source>
        <dbReference type="ARBA" id="ARBA00023065"/>
    </source>
</evidence>
<evidence type="ECO:0000256" key="6">
    <source>
        <dbReference type="ARBA" id="ARBA00023136"/>
    </source>
</evidence>
<dbReference type="InterPro" id="IPR001807">
    <property type="entry name" value="ClC"/>
</dbReference>
<evidence type="ECO:0000256" key="4">
    <source>
        <dbReference type="ARBA" id="ARBA00022989"/>
    </source>
</evidence>
<gene>
    <name evidence="11" type="ORF">GQF02_12335</name>
</gene>
<proteinExistence type="predicted"/>
<sequence>MAHSSTPSFAVRSQRMSRRMRFLFLTIRLWQRRVELWVSAILIGLVAVVFGQGSHLLHELFFTIYDNSPWWALLITPLGLGLSVYLSRYVLIGTAGGGIPQCIAALEPDAGLLRERFLTLKVAVSKIFLTLLGIGSGATFGYEGPIVQIGAAIKYRLGKSGIGHFGYGRGLILAGSAASVAAAFNAPLAGIVFAIEEMGRTFDQKASSTILLSVILSGLTAYAFLGNYSYFGTASASMHFLSGWIPIIATGVVGGLLGGITAKLILGISFFLPNSIAKARAFSPVLFAILCGLIIAGIGIASDGMTFGTGYFRARDIIEGHTEGLEGYGILKLITMLLSYLSGATGGIFAPALAVGAGFGLNVAQLMPAQPETAVVLLGMVAYFAGMTRAPVTGFVIVMEMTDSSTMLIPLMASALIAAGISRLINRHSLYDAQARMLLKTIRAAPATSRN</sequence>
<comment type="caution">
    <text evidence="11">The sequence shown here is derived from an EMBL/GenBank/DDBJ whole genome shotgun (WGS) entry which is preliminary data.</text>
</comment>
<keyword evidence="9" id="KW-0407">Ion channel</keyword>
<dbReference type="SUPFAM" id="SSF81340">
    <property type="entry name" value="Clc chloride channel"/>
    <property type="match status" value="1"/>
</dbReference>
<feature type="transmembrane region" description="Helical" evidence="10">
    <location>
        <begin position="70"/>
        <end position="91"/>
    </location>
</feature>
<evidence type="ECO:0000256" key="8">
    <source>
        <dbReference type="ARBA" id="ARBA00023214"/>
    </source>
</evidence>
<evidence type="ECO:0000256" key="9">
    <source>
        <dbReference type="ARBA" id="ARBA00023303"/>
    </source>
</evidence>
<feature type="transmembrane region" description="Helical" evidence="10">
    <location>
        <begin position="405"/>
        <end position="426"/>
    </location>
</feature>
<evidence type="ECO:0000256" key="7">
    <source>
        <dbReference type="ARBA" id="ARBA00023173"/>
    </source>
</evidence>
<feature type="transmembrane region" description="Helical" evidence="10">
    <location>
        <begin position="123"/>
        <end position="142"/>
    </location>
</feature>
<dbReference type="PRINTS" id="PR00762">
    <property type="entry name" value="CLCHANNEL"/>
</dbReference>
<evidence type="ECO:0000256" key="1">
    <source>
        <dbReference type="ARBA" id="ARBA00004141"/>
    </source>
</evidence>
<keyword evidence="2" id="KW-0813">Transport</keyword>
<evidence type="ECO:0000256" key="10">
    <source>
        <dbReference type="SAM" id="Phobius"/>
    </source>
</evidence>
<evidence type="ECO:0000313" key="11">
    <source>
        <dbReference type="EMBL" id="MXR37761.1"/>
    </source>
</evidence>
<dbReference type="InterPro" id="IPR014743">
    <property type="entry name" value="Cl-channel_core"/>
</dbReference>
<keyword evidence="4 10" id="KW-1133">Transmembrane helix</keyword>
<dbReference type="Gene3D" id="1.10.3080.10">
    <property type="entry name" value="Clc chloride channel"/>
    <property type="match status" value="1"/>
</dbReference>
<evidence type="ECO:0000256" key="3">
    <source>
        <dbReference type="ARBA" id="ARBA00022692"/>
    </source>
</evidence>
<reference evidence="11 12" key="1">
    <citation type="submission" date="2019-12" db="EMBL/GenBank/DDBJ databases">
        <title>Neisseriaceae gen. nov. sp. Genome sequencing and assembly.</title>
        <authorList>
            <person name="Liu Z."/>
            <person name="Li A."/>
        </authorList>
    </citation>
    <scope>NUCLEOTIDE SEQUENCE [LARGE SCALE GENOMIC DNA]</scope>
    <source>
        <strain evidence="11 12">B2N2-7</strain>
    </source>
</reference>
<protein>
    <submittedName>
        <fullName evidence="11">Chloride channel protein</fullName>
    </submittedName>
</protein>
<keyword evidence="7" id="KW-0869">Chloride channel</keyword>
<feature type="transmembrane region" description="Helical" evidence="10">
    <location>
        <begin position="245"/>
        <end position="272"/>
    </location>
</feature>
<dbReference type="PANTHER" id="PTHR43427">
    <property type="entry name" value="CHLORIDE CHANNEL PROTEIN CLC-E"/>
    <property type="match status" value="1"/>
</dbReference>
<comment type="subcellular location">
    <subcellularLocation>
        <location evidence="1">Membrane</location>
        <topology evidence="1">Multi-pass membrane protein</topology>
    </subcellularLocation>
</comment>
<feature type="transmembrane region" description="Helical" evidence="10">
    <location>
        <begin position="171"/>
        <end position="194"/>
    </location>
</feature>
<dbReference type="EMBL" id="WSSB01000011">
    <property type="protein sequence ID" value="MXR37761.1"/>
    <property type="molecule type" value="Genomic_DNA"/>
</dbReference>
<dbReference type="GO" id="GO:0005254">
    <property type="term" value="F:chloride channel activity"/>
    <property type="evidence" value="ECO:0007669"/>
    <property type="project" value="UniProtKB-KW"/>
</dbReference>
<feature type="transmembrane region" description="Helical" evidence="10">
    <location>
        <begin position="284"/>
        <end position="302"/>
    </location>
</feature>
<dbReference type="InterPro" id="IPR050368">
    <property type="entry name" value="ClC-type_chloride_channel"/>
</dbReference>
<feature type="transmembrane region" description="Helical" evidence="10">
    <location>
        <begin position="375"/>
        <end position="399"/>
    </location>
</feature>
<accession>A0A845BT58</accession>
<dbReference type="PANTHER" id="PTHR43427:SF6">
    <property type="entry name" value="CHLORIDE CHANNEL PROTEIN CLC-E"/>
    <property type="match status" value="1"/>
</dbReference>
<keyword evidence="6 10" id="KW-0472">Membrane</keyword>
<feature type="transmembrane region" description="Helical" evidence="10">
    <location>
        <begin position="206"/>
        <end position="225"/>
    </location>
</feature>
<dbReference type="Proteomes" id="UP000467214">
    <property type="component" value="Unassembled WGS sequence"/>
</dbReference>
<keyword evidence="8" id="KW-0868">Chloride</keyword>
<dbReference type="CDD" id="cd01034">
    <property type="entry name" value="EriC_like"/>
    <property type="match status" value="1"/>
</dbReference>
<keyword evidence="12" id="KW-1185">Reference proteome</keyword>
<name>A0A845BT58_9NEIS</name>
<keyword evidence="5" id="KW-0406">Ion transport</keyword>
<feature type="transmembrane region" description="Helical" evidence="10">
    <location>
        <begin position="337"/>
        <end position="363"/>
    </location>
</feature>
<evidence type="ECO:0000313" key="12">
    <source>
        <dbReference type="Proteomes" id="UP000467214"/>
    </source>
</evidence>
<dbReference type="AlphaFoldDB" id="A0A845BT58"/>
<dbReference type="GO" id="GO:0034707">
    <property type="term" value="C:chloride channel complex"/>
    <property type="evidence" value="ECO:0007669"/>
    <property type="project" value="UniProtKB-KW"/>
</dbReference>
<keyword evidence="3 10" id="KW-0812">Transmembrane</keyword>
<organism evidence="11 12">
    <name type="scientific">Craterilacuibacter sinensis</name>
    <dbReference type="NCBI Taxonomy" id="2686017"/>
    <lineage>
        <taxon>Bacteria</taxon>
        <taxon>Pseudomonadati</taxon>
        <taxon>Pseudomonadota</taxon>
        <taxon>Betaproteobacteria</taxon>
        <taxon>Neisseriales</taxon>
        <taxon>Neisseriaceae</taxon>
        <taxon>Craterilacuibacter</taxon>
    </lineage>
</organism>
<dbReference type="Pfam" id="PF00654">
    <property type="entry name" value="Voltage_CLC"/>
    <property type="match status" value="1"/>
</dbReference>
<evidence type="ECO:0000256" key="2">
    <source>
        <dbReference type="ARBA" id="ARBA00022448"/>
    </source>
</evidence>
<dbReference type="RefSeq" id="WP_160797530.1">
    <property type="nucleotide sequence ID" value="NZ_WSSB01000011.1"/>
</dbReference>